<feature type="transmembrane region" description="Helical" evidence="9">
    <location>
        <begin position="2873"/>
        <end position="2898"/>
    </location>
</feature>
<protein>
    <recommendedName>
        <fullName evidence="10">Right handed beta helix domain-containing protein</fullName>
    </recommendedName>
</protein>
<proteinExistence type="predicted"/>
<dbReference type="OrthoDB" id="549010at2759"/>
<keyword evidence="12" id="KW-1185">Reference proteome</keyword>
<feature type="compositionally biased region" description="Low complexity" evidence="8">
    <location>
        <begin position="2447"/>
        <end position="2465"/>
    </location>
</feature>
<evidence type="ECO:0000256" key="6">
    <source>
        <dbReference type="ARBA" id="ARBA00023136"/>
    </source>
</evidence>
<feature type="compositionally biased region" description="Pro residues" evidence="8">
    <location>
        <begin position="2600"/>
        <end position="2609"/>
    </location>
</feature>
<feature type="domain" description="Right handed beta helix" evidence="10">
    <location>
        <begin position="268"/>
        <end position="431"/>
    </location>
</feature>
<organism evidence="11 12">
    <name type="scientific">Chlamydomonas schloesseri</name>
    <dbReference type="NCBI Taxonomy" id="2026947"/>
    <lineage>
        <taxon>Eukaryota</taxon>
        <taxon>Viridiplantae</taxon>
        <taxon>Chlorophyta</taxon>
        <taxon>core chlorophytes</taxon>
        <taxon>Chlorophyceae</taxon>
        <taxon>CS clade</taxon>
        <taxon>Chlamydomonadales</taxon>
        <taxon>Chlamydomonadaceae</taxon>
        <taxon>Chlamydomonas</taxon>
    </lineage>
</organism>
<feature type="region of interest" description="Disordered" evidence="8">
    <location>
        <begin position="2701"/>
        <end position="2760"/>
    </location>
</feature>
<evidence type="ECO:0000313" key="12">
    <source>
        <dbReference type="Proteomes" id="UP000613740"/>
    </source>
</evidence>
<dbReference type="EMBL" id="JAEHOD010000097">
    <property type="protein sequence ID" value="KAG2428080.1"/>
    <property type="molecule type" value="Genomic_DNA"/>
</dbReference>
<feature type="compositionally biased region" description="Low complexity" evidence="8">
    <location>
        <begin position="2615"/>
        <end position="2631"/>
    </location>
</feature>
<dbReference type="Proteomes" id="UP000613740">
    <property type="component" value="Unassembled WGS sequence"/>
</dbReference>
<feature type="transmembrane region" description="Helical" evidence="9">
    <location>
        <begin position="2954"/>
        <end position="2972"/>
    </location>
</feature>
<dbReference type="Pfam" id="PF13229">
    <property type="entry name" value="Beta_helix"/>
    <property type="match status" value="1"/>
</dbReference>
<feature type="compositionally biased region" description="Low complexity" evidence="8">
    <location>
        <begin position="202"/>
        <end position="249"/>
    </location>
</feature>
<feature type="compositionally biased region" description="Basic and acidic residues" evidence="8">
    <location>
        <begin position="3107"/>
        <end position="3119"/>
    </location>
</feature>
<evidence type="ECO:0000256" key="7">
    <source>
        <dbReference type="ARBA" id="ARBA00023237"/>
    </source>
</evidence>
<keyword evidence="9" id="KW-0812">Transmembrane</keyword>
<dbReference type="InterPro" id="IPR039448">
    <property type="entry name" value="Beta_helix"/>
</dbReference>
<keyword evidence="7" id="KW-0998">Cell outer membrane</keyword>
<gene>
    <name evidence="11" type="ORF">HYH02_014471</name>
</gene>
<comment type="caution">
    <text evidence="11">The sequence shown here is derived from an EMBL/GenBank/DDBJ whole genome shotgun (WGS) entry which is preliminary data.</text>
</comment>
<feature type="region of interest" description="Disordered" evidence="8">
    <location>
        <begin position="2527"/>
        <end position="2689"/>
    </location>
</feature>
<keyword evidence="4" id="KW-0964">Secreted</keyword>
<feature type="region of interest" description="Disordered" evidence="8">
    <location>
        <begin position="2499"/>
        <end position="2518"/>
    </location>
</feature>
<feature type="region of interest" description="Disordered" evidence="8">
    <location>
        <begin position="1618"/>
        <end position="1642"/>
    </location>
</feature>
<evidence type="ECO:0000256" key="9">
    <source>
        <dbReference type="SAM" id="Phobius"/>
    </source>
</evidence>
<dbReference type="PANTHER" id="PTHR11319">
    <property type="entry name" value="G PROTEIN-COUPLED RECEPTOR-RELATED"/>
    <property type="match status" value="1"/>
</dbReference>
<feature type="compositionally biased region" description="Gly residues" evidence="8">
    <location>
        <begin position="192"/>
        <end position="201"/>
    </location>
</feature>
<feature type="compositionally biased region" description="Low complexity" evidence="8">
    <location>
        <begin position="1619"/>
        <end position="1632"/>
    </location>
</feature>
<dbReference type="PANTHER" id="PTHR11319:SF35">
    <property type="entry name" value="OUTER MEMBRANE PROTEIN PMPC-RELATED"/>
    <property type="match status" value="1"/>
</dbReference>
<dbReference type="SMART" id="SM00710">
    <property type="entry name" value="PbH1"/>
    <property type="match status" value="13"/>
</dbReference>
<feature type="compositionally biased region" description="Pro residues" evidence="8">
    <location>
        <begin position="2649"/>
        <end position="2658"/>
    </location>
</feature>
<dbReference type="InterPro" id="IPR011050">
    <property type="entry name" value="Pectin_lyase_fold/virulence"/>
</dbReference>
<feature type="transmembrane region" description="Helical" evidence="9">
    <location>
        <begin position="2358"/>
        <end position="2379"/>
    </location>
</feature>
<feature type="region of interest" description="Disordered" evidence="8">
    <location>
        <begin position="176"/>
        <end position="250"/>
    </location>
</feature>
<feature type="region of interest" description="Disordered" evidence="8">
    <location>
        <begin position="3081"/>
        <end position="3119"/>
    </location>
</feature>
<evidence type="ECO:0000259" key="10">
    <source>
        <dbReference type="Pfam" id="PF13229"/>
    </source>
</evidence>
<feature type="region of interest" description="Disordered" evidence="8">
    <location>
        <begin position="2447"/>
        <end position="2467"/>
    </location>
</feature>
<feature type="compositionally biased region" description="Low complexity" evidence="8">
    <location>
        <begin position="2586"/>
        <end position="2599"/>
    </location>
</feature>
<dbReference type="Pfam" id="PF02415">
    <property type="entry name" value="Chlam_PMP"/>
    <property type="match status" value="1"/>
</dbReference>
<accession>A0A835VU94</accession>
<evidence type="ECO:0000256" key="8">
    <source>
        <dbReference type="SAM" id="MobiDB-lite"/>
    </source>
</evidence>
<dbReference type="GO" id="GO:0005576">
    <property type="term" value="C:extracellular region"/>
    <property type="evidence" value="ECO:0007669"/>
    <property type="project" value="UniProtKB-SubCell"/>
</dbReference>
<feature type="transmembrane region" description="Helical" evidence="9">
    <location>
        <begin position="3013"/>
        <end position="3035"/>
    </location>
</feature>
<dbReference type="NCBIfam" id="TIGR01376">
    <property type="entry name" value="POMP_repeat"/>
    <property type="match status" value="1"/>
</dbReference>
<evidence type="ECO:0000256" key="3">
    <source>
        <dbReference type="ARBA" id="ARBA00004613"/>
    </source>
</evidence>
<sequence>MPTRSPLTYYCGTSPQPADTVQLEPLDRPGSWQLEVADASDVTFTRLELRDWVFESPDDSAFLTFRNCVNCRVSSLTVSNVTFAAAVPAATLVRVVDGSTVAIGPGSIFGLTSAAVVSAEGSKLTMSDVHVRDWVPPPAAEDGSVPALAAVHVAGGSLTAEGCSWEGLGFATANSNGAGGSSDGSVDSGNSSDGGNGGASAGGSPPQQGSSGTAGSSPPQETGQPPSAAADNGDASAAADNGDAEGAPAAGPPGDGVAIISIPSAVAALYVSGAESVTLRGCTFANISRRLAENEAGEVVLAPSTAAAVLVTAAGAAAPGTVTVEGCTWRDVSATAAALSVDGTDSMTISNSAFAACSPGGALQLSAVPNAQIVGTVFEQNSATAEGLGGGGALRLSSCRSIELSDCVFTGNSAAGSGGAVLMSQGSSLRVNGGVLESNSAAGGPGGAVAARADFESGSRCALTLLGVALRGNSAAGGDAGVGGGAVYMEGGSLTMNSTEISSNTAEGPGGAVACAQGTTLAMHNCTLVANTAAAASGGAVWADARSNVTLRNSRFLNNSAALDGGAVAVARSLLRLASCTLVGNAATAGSGGAVSVNNCANCGDAGTLEVIGPARILGCEVVQNRAKKYGGGIHYVGGAAAMCTRAPCSNVSSLQVRRDTASSLSPSGIAYTRLADNAAGSGGGALYARFAQTIMDHGVVERNTAPLGGALFLDGGAAPGSLTYSGFIANVTFRGNECGHDRSNSEDTTDTSSAQVGGALLATRADGVPWQLVVNISAFEDNKCAQGGALAAVSDLSLLSVTLTNFSRNSAREGGGAVFFASATAPPSPPRAQLVDCSFVANKAVRNGGAVEMSGAWMLLSSRSNFSSNAAGTGGGALMVSGCSSSSSLLGTTAGLSKENARLLSGVLQSNMANRGGALRVDGCNVTVWDSRFTSNTASDTGGAILAANTGLYTITGLQVTGTAFQSNKAALSGGAVAVTSQGLSATNCSFTSNTARNLGGAIYAYDVSPQALRKLPGRENDSDFSADERTLLQVSVQSSLFELNEAVDEGGALALEQVSFKSTANRYLANSAGDGLQTSVTSDSGGAVYASACFGYATFDHDALSGNSADGGHGGAMLLTGCPAVVLESSFDNNAALGGSGGAIHSVSIQRRSSVATTSVADQSQSLAIGYTALTGNAAEADGGAVFANGVSVQLTGVQCSNNTARGRGGALAATLTTLVDAEDSSFTGNLAGGEGGAASYTYAALALMRGCAFLRNTAGGEGGGAVAADNTRCLLSISSRYDGNLAELGDGGALRVLGLGAVARRGSKVNAASSKVTTSAAGQDTWCSDQLRGYVVTTTAPSSNSIRRMLVDGDADDASTVDVNSQRGYGVMSALGDTAAGLKQQQALPSAGAAASADTAAAPLAALFVNDTLSGNAALRSGGAVLIAAAAARARVVVDGARVLENAASTGGGLAASQEVADVAMELEVFVTSSFLQGNQAAGGGGGALGVEAATRHQQVSVLNCTLAANSAADGGGAMRVQGNVSLLLGAASRVTGNTASAASGSGGGGGILAVDCNQVLVENAALLNNSAVEASGGAVLASGCAALVVSASHVGGNSAAHAGGVGVHGVRTRRASAQSATATATAGQRSGGQPPGNSAVGVVGARSGALAIIVNSSFTNNSATQAPESTGGALVVSGRAAALLSLTAFEHNQANLQGGGVAIQSVCEDADDVAGASPSYPLLLLDTLPPPTAFPGAQATWPATLAGMRQTGVRGCWQTVADRLSFYGNSVQGVGGSVYVERRELLSLVCDGGEAQQPQQQAGGPLGGAGAVSDAVLANRLDAGKCGASARPLARESLSRCYQLPAAADGGVAADLRPISVLTASDAAVGYGDFMGLPVSSIRVKSVGLAATGTADNSTESEDEAHAPMFTSSSVAVVLDSRSGLVTTDWRYSLTVSSVLPLGLEVDLLDALEQVASTGGLDDNATSAVSPLELRASLQASSVGSVAPCGAQLIGSAAALARNGSASLQGLRLRALKGSNYTLALTLHGADLAVPPPPALIAVTVPPCRLGEVPRDGGYLCQPCDPLTFSLWQDTQPLEDCEYASASDLTCVPCPNAAECPGGAVIFPSAGAWHSAANSTHFSPCPNENACRDGDDEAQEMLLQCQQWWYSRPVGFNYTAYAASVLANDSSAFPAAPGALPDGGYDYSDPRLCVLWGIPDDHPAAYMQKQCSPGHSGILCGVCVPRNGVRTTNNGDFDCKNCAPVASARVIFALAILSSIVMCVFTCFVTYFDDYTEQEDMAAGDMLGVLVRHIQYFYMLSRLGLNWPTSVTAVGAAFGAMTGAIRMGSGSATCVLPYDPSPEQQARAEVATELLVPAVSLAVALLVWAIRYFVWNARTINVVFQKDMRTIEEYRQLQPTGGLAALPRHHSAVTSDWGDSGIGLQLEAGDDLEGALGSAAGRALGSPAGAPSPVPAAATGGLSKQLSLPPTTAAAVAAGIGPIRPIRMAQSSRALGTVSGGPAAAGGGADGSPSHRRVRLLLRSASSQQRPTSPLAKPASGRAAPATPTAADCGAALPQEPLAAPATPSSGPPRAPSTVGSEAACALAEAGGAPSLPSPPTPPPCMGGAGSSASGAPNAIAAPGSISGTRDGDRAEGAGCWRCFSPPPLPPTPPAEAGTSAAGPVATTQPPSVERPASPTSPTSHLSVLVAVAGVGEEEKSEGTAAGGTAAGEGSGSGRAKLSEAVHQLKGSSRSRLNSAGRPGSPKRELDRPMSLKSLPGSIKDLSVAGSVWVKDFFSLSGHGQQVRWVSLVNVDHTLGLMHQLWLVTIISCSVLFPAWAQASLQIFSCYKVDPGAGPWPETQRATWGQGYWTRNLNQECYLGEHMRVWVPVGIVLVVLICGGIPLMSFLAIFAHRHSLDTVHVVQTYGFLYRRYNTNRHYWQVMTEMQTLLLVAVDVFGRSLTTVSQAVLQQLVLVVAMTLNTWFLPTKLRDLADVEFLSFSVLTLTISLGMLCMQPDNPADALSYTATTALGALILLLNAGLVAYLGWFTFTHTRDNITRAVGRVRQRVESARTFLSRSLSGWQDRIRKSSSRALGVVRRGNAASRRQEQAQPPTEQQEPEQKEQKELYNRQ</sequence>
<comment type="subcellular location">
    <subcellularLocation>
        <location evidence="1">Cell envelope</location>
    </subcellularLocation>
    <subcellularLocation>
        <location evidence="2">Cell outer membrane</location>
    </subcellularLocation>
    <subcellularLocation>
        <location evidence="3">Secreted</location>
    </subcellularLocation>
</comment>
<dbReference type="InterPro" id="IPR003368">
    <property type="entry name" value="POMP_repeat"/>
</dbReference>
<dbReference type="SUPFAM" id="SSF51126">
    <property type="entry name" value="Pectin lyase-like"/>
    <property type="match status" value="3"/>
</dbReference>
<keyword evidence="5" id="KW-0732">Signal</keyword>
<reference evidence="11" key="1">
    <citation type="journal article" date="2020" name="bioRxiv">
        <title>Comparative genomics of Chlamydomonas.</title>
        <authorList>
            <person name="Craig R.J."/>
            <person name="Hasan A.R."/>
            <person name="Ness R.W."/>
            <person name="Keightley P.D."/>
        </authorList>
    </citation>
    <scope>NUCLEOTIDE SEQUENCE</scope>
    <source>
        <strain evidence="11">CCAP 11/173</strain>
    </source>
</reference>
<feature type="transmembrane region" description="Helical" evidence="9">
    <location>
        <begin position="2984"/>
        <end position="3001"/>
    </location>
</feature>
<name>A0A835VU94_9CHLO</name>
<evidence type="ECO:0000313" key="11">
    <source>
        <dbReference type="EMBL" id="KAG2428080.1"/>
    </source>
</evidence>
<evidence type="ECO:0000256" key="4">
    <source>
        <dbReference type="ARBA" id="ARBA00022525"/>
    </source>
</evidence>
<keyword evidence="9" id="KW-1133">Transmembrane helix</keyword>
<evidence type="ECO:0000256" key="1">
    <source>
        <dbReference type="ARBA" id="ARBA00004196"/>
    </source>
</evidence>
<dbReference type="InterPro" id="IPR006626">
    <property type="entry name" value="PbH1"/>
</dbReference>
<feature type="transmembrane region" description="Helical" evidence="9">
    <location>
        <begin position="2254"/>
        <end position="2276"/>
    </location>
</feature>
<evidence type="ECO:0000256" key="2">
    <source>
        <dbReference type="ARBA" id="ARBA00004442"/>
    </source>
</evidence>
<feature type="compositionally biased region" description="Gly residues" evidence="8">
    <location>
        <begin position="2709"/>
        <end position="2721"/>
    </location>
</feature>
<evidence type="ECO:0000256" key="5">
    <source>
        <dbReference type="ARBA" id="ARBA00022729"/>
    </source>
</evidence>
<keyword evidence="6 9" id="KW-0472">Membrane</keyword>
<feature type="compositionally biased region" description="Low complexity" evidence="8">
    <location>
        <begin position="2559"/>
        <end position="2572"/>
    </location>
</feature>